<dbReference type="Proteomes" id="UP000246114">
    <property type="component" value="Unassembled WGS sequence"/>
</dbReference>
<reference evidence="1 2" key="1">
    <citation type="submission" date="2018-03" db="EMBL/GenBank/DDBJ databases">
        <title>The uncultured portion of the human microbiome is neutrally assembled.</title>
        <authorList>
            <person name="Jeraldo P."/>
            <person name="Boardman L."/>
            <person name="White B.A."/>
            <person name="Nelson H."/>
            <person name="Goldenfeld N."/>
            <person name="Chia N."/>
        </authorList>
    </citation>
    <scope>NUCLEOTIDE SEQUENCE [LARGE SCALE GENOMIC DNA]</scope>
    <source>
        <strain evidence="1">CIM:MAG 903</strain>
    </source>
</reference>
<dbReference type="RefSeq" id="WP_168972088.1">
    <property type="nucleotide sequence ID" value="NZ_JABAGG010000006.1"/>
</dbReference>
<dbReference type="EMBL" id="QAMZ01000053">
    <property type="protein sequence ID" value="PWL51777.1"/>
    <property type="molecule type" value="Genomic_DNA"/>
</dbReference>
<sequence length="77" mass="9194">MPTKTYKCYTRWRKEYLICLCKVGNPACDRYKSCEVNEFELQQYKDIKKCMEHSSYKRIKKAIRQTRGDGLDGKSTE</sequence>
<evidence type="ECO:0000313" key="1">
    <source>
        <dbReference type="EMBL" id="PWL51777.1"/>
    </source>
</evidence>
<proteinExistence type="predicted"/>
<dbReference type="AlphaFoldDB" id="A0A316LZV1"/>
<gene>
    <name evidence="1" type="ORF">DBY38_12590</name>
</gene>
<evidence type="ECO:0000313" key="2">
    <source>
        <dbReference type="Proteomes" id="UP000246114"/>
    </source>
</evidence>
<name>A0A316LZV1_9CLOT</name>
<accession>A0A316LZV1</accession>
<comment type="caution">
    <text evidence="1">The sequence shown here is derived from an EMBL/GenBank/DDBJ whole genome shotgun (WGS) entry which is preliminary data.</text>
</comment>
<protein>
    <submittedName>
        <fullName evidence="1">Uncharacterized protein</fullName>
    </submittedName>
</protein>
<organism evidence="1 2">
    <name type="scientific">Clostridium cadaveris</name>
    <dbReference type="NCBI Taxonomy" id="1529"/>
    <lineage>
        <taxon>Bacteria</taxon>
        <taxon>Bacillati</taxon>
        <taxon>Bacillota</taxon>
        <taxon>Clostridia</taxon>
        <taxon>Eubacteriales</taxon>
        <taxon>Clostridiaceae</taxon>
        <taxon>Clostridium</taxon>
    </lineage>
</organism>